<gene>
    <name evidence="1" type="ORF">ACO22_05802</name>
</gene>
<protein>
    <submittedName>
        <fullName evidence="1">Uncharacterized protein</fullName>
    </submittedName>
</protein>
<sequence length="47" mass="5091">MDGLQAGMCRRMEDARASAHSICHPNVDVCLPVPRPACSAARRSQPK</sequence>
<dbReference type="Proteomes" id="UP000242814">
    <property type="component" value="Unassembled WGS sequence"/>
</dbReference>
<evidence type="ECO:0000313" key="2">
    <source>
        <dbReference type="Proteomes" id="UP000242814"/>
    </source>
</evidence>
<evidence type="ECO:0000313" key="1">
    <source>
        <dbReference type="EMBL" id="ODH20773.1"/>
    </source>
</evidence>
<comment type="caution">
    <text evidence="1">The sequence shown here is derived from an EMBL/GenBank/DDBJ whole genome shotgun (WGS) entry which is preliminary data.</text>
</comment>
<proteinExistence type="predicted"/>
<reference evidence="1 2" key="1">
    <citation type="submission" date="2016-06" db="EMBL/GenBank/DDBJ databases">
        <authorList>
            <person name="Kjaerup R.B."/>
            <person name="Dalgaard T.S."/>
            <person name="Juul-Madsen H.R."/>
        </authorList>
    </citation>
    <scope>NUCLEOTIDE SEQUENCE [LARGE SCALE GENOMIC DNA]</scope>
    <source>
        <strain evidence="1 2">Pb300</strain>
    </source>
</reference>
<accession>A0A1D2J999</accession>
<dbReference type="AlphaFoldDB" id="A0A1D2J999"/>
<organism evidence="1 2">
    <name type="scientific">Paracoccidioides brasiliensis</name>
    <dbReference type="NCBI Taxonomy" id="121759"/>
    <lineage>
        <taxon>Eukaryota</taxon>
        <taxon>Fungi</taxon>
        <taxon>Dikarya</taxon>
        <taxon>Ascomycota</taxon>
        <taxon>Pezizomycotina</taxon>
        <taxon>Eurotiomycetes</taxon>
        <taxon>Eurotiomycetidae</taxon>
        <taxon>Onygenales</taxon>
        <taxon>Ajellomycetaceae</taxon>
        <taxon>Paracoccidioides</taxon>
    </lineage>
</organism>
<name>A0A1D2J999_PARBR</name>
<dbReference type="EMBL" id="LZYO01000274">
    <property type="protein sequence ID" value="ODH20773.1"/>
    <property type="molecule type" value="Genomic_DNA"/>
</dbReference>